<dbReference type="PANTHER" id="PTHR30509:SF9">
    <property type="entry name" value="MULTIDRUG RESISTANCE PROTEIN MDTO"/>
    <property type="match status" value="1"/>
</dbReference>
<dbReference type="AlphaFoldDB" id="A0A850PK20"/>
<dbReference type="GO" id="GO:0022857">
    <property type="term" value="F:transmembrane transporter activity"/>
    <property type="evidence" value="ECO:0007669"/>
    <property type="project" value="InterPro"/>
</dbReference>
<feature type="transmembrane region" description="Helical" evidence="8">
    <location>
        <begin position="519"/>
        <end position="539"/>
    </location>
</feature>
<reference evidence="9 10" key="1">
    <citation type="submission" date="2020-05" db="EMBL/GenBank/DDBJ databases">
        <title>Draft genome sequence of Mycobacterium hippocampi DL, isolated from European seabass, Dicentrarchus labrax, reared in fish farms.</title>
        <authorList>
            <person name="Stathopoulou P."/>
            <person name="Asimakis E."/>
            <person name="Tzokas K."/>
            <person name="Batargias C."/>
            <person name="Tsiamis G."/>
        </authorList>
    </citation>
    <scope>NUCLEOTIDE SEQUENCE [LARGE SCALE GENOMIC DNA]</scope>
    <source>
        <strain evidence="9 10">DL</strain>
    </source>
</reference>
<keyword evidence="5 8" id="KW-1133">Transmembrane helix</keyword>
<dbReference type="Proteomes" id="UP000570517">
    <property type="component" value="Unassembled WGS sequence"/>
</dbReference>
<gene>
    <name evidence="9" type="ORF">HLY00_326</name>
</gene>
<organism evidence="9 10">
    <name type="scientific">Mycolicibacterium hippocampi</name>
    <dbReference type="NCBI Taxonomy" id="659824"/>
    <lineage>
        <taxon>Bacteria</taxon>
        <taxon>Bacillati</taxon>
        <taxon>Actinomycetota</taxon>
        <taxon>Actinomycetes</taxon>
        <taxon>Mycobacteriales</taxon>
        <taxon>Mycobacteriaceae</taxon>
        <taxon>Mycolicibacterium</taxon>
    </lineage>
</organism>
<dbReference type="PANTHER" id="PTHR30509">
    <property type="entry name" value="P-HYDROXYBENZOIC ACID EFFLUX PUMP SUBUNIT-RELATED"/>
    <property type="match status" value="1"/>
</dbReference>
<protein>
    <recommendedName>
        <fullName evidence="11">Fusaric acid resistance protein</fullName>
    </recommendedName>
</protein>
<keyword evidence="3" id="KW-1003">Cell membrane</keyword>
<comment type="subcellular location">
    <subcellularLocation>
        <location evidence="1">Cell membrane</location>
        <topology evidence="1">Multi-pass membrane protein</topology>
    </subcellularLocation>
</comment>
<evidence type="ECO:0000256" key="4">
    <source>
        <dbReference type="ARBA" id="ARBA00022692"/>
    </source>
</evidence>
<feature type="transmembrane region" description="Helical" evidence="8">
    <location>
        <begin position="101"/>
        <end position="117"/>
    </location>
</feature>
<feature type="transmembrane region" description="Helical" evidence="8">
    <location>
        <begin position="422"/>
        <end position="439"/>
    </location>
</feature>
<feature type="transmembrane region" description="Helical" evidence="8">
    <location>
        <begin position="451"/>
        <end position="484"/>
    </location>
</feature>
<feature type="transmembrane region" description="Helical" evidence="8">
    <location>
        <begin position="25"/>
        <end position="43"/>
    </location>
</feature>
<dbReference type="EMBL" id="JABFYL010000008">
    <property type="protein sequence ID" value="NVN48903.1"/>
    <property type="molecule type" value="Genomic_DNA"/>
</dbReference>
<evidence type="ECO:0000256" key="5">
    <source>
        <dbReference type="ARBA" id="ARBA00022989"/>
    </source>
</evidence>
<dbReference type="InterPro" id="IPR006726">
    <property type="entry name" value="PHBA_efflux_AaeB/fusaric-R"/>
</dbReference>
<evidence type="ECO:0000256" key="8">
    <source>
        <dbReference type="SAM" id="Phobius"/>
    </source>
</evidence>
<feature type="transmembrane region" description="Helical" evidence="8">
    <location>
        <begin position="124"/>
        <end position="143"/>
    </location>
</feature>
<accession>A0A850PK20</accession>
<evidence type="ECO:0000256" key="2">
    <source>
        <dbReference type="ARBA" id="ARBA00022448"/>
    </source>
</evidence>
<evidence type="ECO:0000313" key="10">
    <source>
        <dbReference type="Proteomes" id="UP000570517"/>
    </source>
</evidence>
<evidence type="ECO:0008006" key="11">
    <source>
        <dbReference type="Google" id="ProtNLM"/>
    </source>
</evidence>
<feature type="transmembrane region" description="Helical" evidence="8">
    <location>
        <begin position="396"/>
        <end position="416"/>
    </location>
</feature>
<feature type="region of interest" description="Disordered" evidence="7">
    <location>
        <begin position="365"/>
        <end position="386"/>
    </location>
</feature>
<evidence type="ECO:0000256" key="6">
    <source>
        <dbReference type="ARBA" id="ARBA00023136"/>
    </source>
</evidence>
<feature type="transmembrane region" description="Helical" evidence="8">
    <location>
        <begin position="490"/>
        <end position="507"/>
    </location>
</feature>
<keyword evidence="10" id="KW-1185">Reference proteome</keyword>
<keyword evidence="2" id="KW-0813">Transport</keyword>
<keyword evidence="6 8" id="KW-0472">Membrane</keyword>
<sequence length="725" mass="75759">MTGVIAARLEKADPGFVRTRRGVRAVFATVFAWATMVTVMAAFDVDERLRITLFAAGAAFEGALLAPDPQPRDRLRTIGWAAIVCAVAVVATVHLTLLAPLLAAGLLVLLMFLSFALRSWNLRVASLALIGAITVYITGGGHITTDRLGWFAVSAAVGFGWLALWEHLILPDDPIGSLQLSIQAFARRSADTVAGVVDLTDAARDGTPSPGKMLRARLEQVRNCRSAIERQIPGAVVHGLSEVDAQQLKVAVHSAHKALEDMITLVDQPDWMRSLPEAFAGSIITSLEALVVALRGDLDDESRDIAAQEAQTLRGHIHDALAQTEETGAAPFEPTTLLAAATLLGDGETVAESITRTMALASSLAKNGGRPQAKSADATPAAPDAHAVRRHLSPTMALAIQGVVAAVAAGGVAALVGNDQRLVVAWTAFVIIAGSAGMSTRRAMVRIPATVLGAVSGVLIAATVPETVGWTVAVVAVGVFFTIVTAPVSYPAMVFWMGIAFVPLFATEGRYLDLVIDKGVAALIGGCVAAVVALTVAPIRASHEVRPAVVEYLSALDAALASHLPGDDHGTAPAEARLDSTHTALTAEAAAAASEINVFSQPENVANDVADRVSAVHDAYLRLSPLLSAPSRLLHGWSDEQVLRGLRRLRAAIERTQSTARGEAVGTPESPERNGPAARAAESLGLSDSVRRVENLHARLTDLASVLDSPGSSPATPSGVRSRIS</sequence>
<evidence type="ECO:0000256" key="7">
    <source>
        <dbReference type="SAM" id="MobiDB-lite"/>
    </source>
</evidence>
<proteinExistence type="predicted"/>
<evidence type="ECO:0000256" key="3">
    <source>
        <dbReference type="ARBA" id="ARBA00022475"/>
    </source>
</evidence>
<name>A0A850PK20_9MYCO</name>
<evidence type="ECO:0000256" key="1">
    <source>
        <dbReference type="ARBA" id="ARBA00004651"/>
    </source>
</evidence>
<feature type="transmembrane region" description="Helical" evidence="8">
    <location>
        <begin position="149"/>
        <end position="170"/>
    </location>
</feature>
<dbReference type="Pfam" id="PF04632">
    <property type="entry name" value="FUSC"/>
    <property type="match status" value="1"/>
</dbReference>
<feature type="region of interest" description="Disordered" evidence="7">
    <location>
        <begin position="654"/>
        <end position="686"/>
    </location>
</feature>
<feature type="compositionally biased region" description="Low complexity" evidence="7">
    <location>
        <begin position="373"/>
        <end position="385"/>
    </location>
</feature>
<evidence type="ECO:0000313" key="9">
    <source>
        <dbReference type="EMBL" id="NVN48903.1"/>
    </source>
</evidence>
<dbReference type="GO" id="GO:0005886">
    <property type="term" value="C:plasma membrane"/>
    <property type="evidence" value="ECO:0007669"/>
    <property type="project" value="UniProtKB-SubCell"/>
</dbReference>
<comment type="caution">
    <text evidence="9">The sequence shown here is derived from an EMBL/GenBank/DDBJ whole genome shotgun (WGS) entry which is preliminary data.</text>
</comment>
<feature type="region of interest" description="Disordered" evidence="7">
    <location>
        <begin position="705"/>
        <end position="725"/>
    </location>
</feature>
<keyword evidence="4 8" id="KW-0812">Transmembrane</keyword>